<dbReference type="STRING" id="39492.ERS852540_00431"/>
<dbReference type="AlphaFoldDB" id="A0A174Z413"/>
<dbReference type="Proteomes" id="UP000095662">
    <property type="component" value="Unassembled WGS sequence"/>
</dbReference>
<name>A0A174Z413_9FIRM</name>
<dbReference type="EMBL" id="CZBY01000002">
    <property type="protein sequence ID" value="CUQ82173.1"/>
    <property type="molecule type" value="Genomic_DNA"/>
</dbReference>
<evidence type="ECO:0000313" key="2">
    <source>
        <dbReference type="Proteomes" id="UP000095662"/>
    </source>
</evidence>
<proteinExistence type="predicted"/>
<protein>
    <submittedName>
        <fullName evidence="1">Uncharacterized protein</fullName>
    </submittedName>
</protein>
<sequence>MYFTVLHPCKTFGTYVRHPCLTCPSREKNKEIRKIVKLFIYSNLLYIGMIKVLTTENKLV</sequence>
<reference evidence="1 2" key="1">
    <citation type="submission" date="2015-09" db="EMBL/GenBank/DDBJ databases">
        <authorList>
            <consortium name="Pathogen Informatics"/>
        </authorList>
    </citation>
    <scope>NUCLEOTIDE SEQUENCE [LARGE SCALE GENOMIC DNA]</scope>
    <source>
        <strain evidence="1 2">2789STDY5834928</strain>
    </source>
</reference>
<organism evidence="1 2">
    <name type="scientific">[Eubacterium] siraeum</name>
    <dbReference type="NCBI Taxonomy" id="39492"/>
    <lineage>
        <taxon>Bacteria</taxon>
        <taxon>Bacillati</taxon>
        <taxon>Bacillota</taxon>
        <taxon>Clostridia</taxon>
        <taxon>Eubacteriales</taxon>
        <taxon>Oscillospiraceae</taxon>
        <taxon>Oscillospiraceae incertae sedis</taxon>
    </lineage>
</organism>
<evidence type="ECO:0000313" key="1">
    <source>
        <dbReference type="EMBL" id="CUQ82173.1"/>
    </source>
</evidence>
<accession>A0A174Z413</accession>
<gene>
    <name evidence="1" type="ORF">ERS852540_00431</name>
</gene>